<gene>
    <name evidence="2" type="ORF">EVG20_g7045</name>
</gene>
<feature type="compositionally biased region" description="Low complexity" evidence="1">
    <location>
        <begin position="124"/>
        <end position="145"/>
    </location>
</feature>
<evidence type="ECO:0000256" key="1">
    <source>
        <dbReference type="SAM" id="MobiDB-lite"/>
    </source>
</evidence>
<dbReference type="OrthoDB" id="515401at2759"/>
<accession>A0A4Y9YKJ2</accession>
<keyword evidence="3" id="KW-1185">Reference proteome</keyword>
<comment type="caution">
    <text evidence="2">The sequence shown here is derived from an EMBL/GenBank/DDBJ whole genome shotgun (WGS) entry which is preliminary data.</text>
</comment>
<name>A0A4Y9YKJ2_9AGAM</name>
<proteinExistence type="predicted"/>
<feature type="compositionally biased region" description="Pro residues" evidence="1">
    <location>
        <begin position="1"/>
        <end position="14"/>
    </location>
</feature>
<feature type="compositionally biased region" description="Basic and acidic residues" evidence="1">
    <location>
        <begin position="15"/>
        <end position="40"/>
    </location>
</feature>
<dbReference type="AlphaFoldDB" id="A0A4Y9YKJ2"/>
<feature type="compositionally biased region" description="Low complexity" evidence="1">
    <location>
        <begin position="51"/>
        <end position="65"/>
    </location>
</feature>
<feature type="region of interest" description="Disordered" evidence="1">
    <location>
        <begin position="97"/>
        <end position="153"/>
    </location>
</feature>
<organism evidence="2 3">
    <name type="scientific">Dentipellis fragilis</name>
    <dbReference type="NCBI Taxonomy" id="205917"/>
    <lineage>
        <taxon>Eukaryota</taxon>
        <taxon>Fungi</taxon>
        <taxon>Dikarya</taxon>
        <taxon>Basidiomycota</taxon>
        <taxon>Agaricomycotina</taxon>
        <taxon>Agaricomycetes</taxon>
        <taxon>Russulales</taxon>
        <taxon>Hericiaceae</taxon>
        <taxon>Dentipellis</taxon>
    </lineage>
</organism>
<dbReference type="Proteomes" id="UP000298327">
    <property type="component" value="Unassembled WGS sequence"/>
</dbReference>
<evidence type="ECO:0000313" key="3">
    <source>
        <dbReference type="Proteomes" id="UP000298327"/>
    </source>
</evidence>
<dbReference type="EMBL" id="SEOQ01000509">
    <property type="protein sequence ID" value="TFY61459.1"/>
    <property type="molecule type" value="Genomic_DNA"/>
</dbReference>
<evidence type="ECO:0000313" key="2">
    <source>
        <dbReference type="EMBL" id="TFY61459.1"/>
    </source>
</evidence>
<reference evidence="2 3" key="1">
    <citation type="submission" date="2019-02" db="EMBL/GenBank/DDBJ databases">
        <title>Genome sequencing of the rare red list fungi Dentipellis fragilis.</title>
        <authorList>
            <person name="Buettner E."/>
            <person name="Kellner H."/>
        </authorList>
    </citation>
    <scope>NUCLEOTIDE SEQUENCE [LARGE SCALE GENOMIC DNA]</scope>
    <source>
        <strain evidence="2 3">DSM 105465</strain>
    </source>
</reference>
<feature type="region of interest" description="Disordered" evidence="1">
    <location>
        <begin position="1"/>
        <end position="76"/>
    </location>
</feature>
<protein>
    <submittedName>
        <fullName evidence="2">Uncharacterized protein</fullName>
    </submittedName>
</protein>
<sequence>MHSPPDDLPSPDPSPQHHPDSPPRDRDDSPAPVSRDRPPSADDQSAPAHATSTSSSTNTSTSTSTKDSPSLRSIANDRLNLPPLLFTMPHRIDSSAISARLRDDETHPSGLVHAHPSPPPIATLSQSPSLSTSSLDRSSVSSPARPAVPPSPA</sequence>